<keyword evidence="5" id="KW-1185">Reference proteome</keyword>
<protein>
    <submittedName>
        <fullName evidence="4">DNA transposase</fullName>
    </submittedName>
</protein>
<name>A0AAE1HXJ1_9NEOP</name>
<evidence type="ECO:0000256" key="1">
    <source>
        <dbReference type="SAM" id="MobiDB-lite"/>
    </source>
</evidence>
<gene>
    <name evidence="4" type="ORF">KUF71_019518</name>
</gene>
<dbReference type="Pfam" id="PF21788">
    <property type="entry name" value="TNP-like_GBD"/>
    <property type="match status" value="1"/>
</dbReference>
<dbReference type="InterPro" id="IPR048366">
    <property type="entry name" value="TNP-like_GBD"/>
</dbReference>
<evidence type="ECO:0000259" key="2">
    <source>
        <dbReference type="Pfam" id="PF21787"/>
    </source>
</evidence>
<accession>A0AAE1HXJ1</accession>
<reference evidence="4" key="1">
    <citation type="submission" date="2021-07" db="EMBL/GenBank/DDBJ databases">
        <authorList>
            <person name="Catto M.A."/>
            <person name="Jacobson A."/>
            <person name="Kennedy G."/>
            <person name="Labadie P."/>
            <person name="Hunt B.G."/>
            <person name="Srinivasan R."/>
        </authorList>
    </citation>
    <scope>NUCLEOTIDE SEQUENCE</scope>
    <source>
        <strain evidence="4">PL_HMW_Pooled</strain>
        <tissue evidence="4">Head</tissue>
    </source>
</reference>
<evidence type="ECO:0000259" key="3">
    <source>
        <dbReference type="Pfam" id="PF21788"/>
    </source>
</evidence>
<dbReference type="Pfam" id="PF21787">
    <property type="entry name" value="TNP-like_RNaseH_N"/>
    <property type="match status" value="2"/>
</dbReference>
<dbReference type="Proteomes" id="UP001219518">
    <property type="component" value="Unassembled WGS sequence"/>
</dbReference>
<evidence type="ECO:0000313" key="5">
    <source>
        <dbReference type="Proteomes" id="UP001219518"/>
    </source>
</evidence>
<dbReference type="InterPro" id="IPR048365">
    <property type="entry name" value="TNP-like_RNaseH_N"/>
</dbReference>
<sequence length="824" mass="92602">MPELSNLCMTQFPVKERQCGADLDLDTSNTDLHLPKKRILPQQQIGPASKKIMVAVDSSDLADEITQVSPSTLVSEAMAAESSHQVTPKKSQENWKKACLAKRRLRYHIKTSSVRLTAPPSVEHMPISNGAKLILEAESKNFSRHPSSRDWTIEQKCFYLGIMIRSPKTYRFLRSNITAPTETILKSTLKNLKLEPGISPVLLKALKMKSEKMNGKEKLCNILLDEIYTNKGLYYNNTTDRIEGFKGLWGGRGAESDWKMPVAFYAVSGTCPADIIAQLLPEVIRAVRGAGLTVLASVSDQGATNRAAIYTLRSKCEEGQNEPAYKVDEMLVTHLWDVPHLFKNIRNNFMTADLEFGDKKVAKWSRIIDYFKLDEGLFKTSKLTYRHLCPLGKTKMRVDFAAHVLSEQTSCGMKTFNHLSGGKELAGSEATAEMLLTLDRLFDATNGPGRKDKIKSTRKDVTPDTFHHAFWRQMIYDLKKITFIRKSTNERYKPPCLNGYIDTLLGLQRIWSEIQKYCVTTLKLRHFNQDPLENYFGQIRQTCGDGSDPILRHFIAGMKICLVQQITNGRDTNCQSDPSAYLADLKSLIQYSSPETHIEKEPSLTRGARPEDATTPIAINILIRQAPSLTCATICSKLLQATNRCATCIWDLSTEDNSSDFTLQLSNESTASLNKPSHHLRQFYIKFQELVVEQWQEVAWKDNVSLRVSSIMEDDLNWISCAQHAKHIKEKLTHLVATRAITLKCSSFNSNLKAKKVKPARQAQILKGGTVPREHGVDDLTAQDWTASLASIQKKQLEAGTPPRTPARTPSRTPAAPAKDPFEL</sequence>
<feature type="domain" description="Transposable element P transposase-like RNase H" evidence="2">
    <location>
        <begin position="195"/>
        <end position="246"/>
    </location>
</feature>
<feature type="domain" description="Transposable element P transposase-like RNase H" evidence="2">
    <location>
        <begin position="253"/>
        <end position="311"/>
    </location>
</feature>
<evidence type="ECO:0000313" key="4">
    <source>
        <dbReference type="EMBL" id="KAK3929687.1"/>
    </source>
</evidence>
<organism evidence="4 5">
    <name type="scientific">Frankliniella fusca</name>
    <dbReference type="NCBI Taxonomy" id="407009"/>
    <lineage>
        <taxon>Eukaryota</taxon>
        <taxon>Metazoa</taxon>
        <taxon>Ecdysozoa</taxon>
        <taxon>Arthropoda</taxon>
        <taxon>Hexapoda</taxon>
        <taxon>Insecta</taxon>
        <taxon>Pterygota</taxon>
        <taxon>Neoptera</taxon>
        <taxon>Paraneoptera</taxon>
        <taxon>Thysanoptera</taxon>
        <taxon>Terebrantia</taxon>
        <taxon>Thripoidea</taxon>
        <taxon>Thripidae</taxon>
        <taxon>Frankliniella</taxon>
    </lineage>
</organism>
<feature type="region of interest" description="Disordered" evidence="1">
    <location>
        <begin position="791"/>
        <end position="824"/>
    </location>
</feature>
<feature type="compositionally biased region" description="Low complexity" evidence="1">
    <location>
        <begin position="806"/>
        <end position="818"/>
    </location>
</feature>
<dbReference type="EMBL" id="JAHWGI010001402">
    <property type="protein sequence ID" value="KAK3929687.1"/>
    <property type="molecule type" value="Genomic_DNA"/>
</dbReference>
<dbReference type="AlphaFoldDB" id="A0AAE1HXJ1"/>
<proteinExistence type="predicted"/>
<comment type="caution">
    <text evidence="4">The sequence shown here is derived from an EMBL/GenBank/DDBJ whole genome shotgun (WGS) entry which is preliminary data.</text>
</comment>
<reference evidence="4" key="2">
    <citation type="journal article" date="2023" name="BMC Genomics">
        <title>Pest status, molecular evolution, and epigenetic factors derived from the genome assembly of Frankliniella fusca, a thysanopteran phytovirus vector.</title>
        <authorList>
            <person name="Catto M.A."/>
            <person name="Labadie P.E."/>
            <person name="Jacobson A.L."/>
            <person name="Kennedy G.G."/>
            <person name="Srinivasan R."/>
            <person name="Hunt B.G."/>
        </authorList>
    </citation>
    <scope>NUCLEOTIDE SEQUENCE</scope>
    <source>
        <strain evidence="4">PL_HMW_Pooled</strain>
    </source>
</reference>
<feature type="domain" description="Transposable element P transposase-like GTP-binding insertion" evidence="3">
    <location>
        <begin position="340"/>
        <end position="448"/>
    </location>
</feature>